<organism evidence="1 2">
    <name type="scientific">Chryseobacterium mucoviscidosis</name>
    <dbReference type="NCBI Taxonomy" id="1945581"/>
    <lineage>
        <taxon>Bacteria</taxon>
        <taxon>Pseudomonadati</taxon>
        <taxon>Bacteroidota</taxon>
        <taxon>Flavobacteriia</taxon>
        <taxon>Flavobacteriales</taxon>
        <taxon>Weeksellaceae</taxon>
        <taxon>Chryseobacterium group</taxon>
        <taxon>Chryseobacterium</taxon>
    </lineage>
</organism>
<accession>A0A202CGZ4</accession>
<evidence type="ECO:0000313" key="1">
    <source>
        <dbReference type="EMBL" id="OVE62950.1"/>
    </source>
</evidence>
<dbReference type="EMBL" id="MVAG01000031">
    <property type="protein sequence ID" value="OVE62950.1"/>
    <property type="molecule type" value="Genomic_DNA"/>
</dbReference>
<name>A0A202CGZ4_9FLAO</name>
<sequence length="90" mass="10997">MDQFEHNLRLVEKDMRTRNRRSLMDNILSSRFELLEWSNLFIPFQELIAAAKEGYHGELDASRSFQQLLHRVERMERLIYHYEREIDTLV</sequence>
<comment type="caution">
    <text evidence="1">The sequence shown here is derived from an EMBL/GenBank/DDBJ whole genome shotgun (WGS) entry which is preliminary data.</text>
</comment>
<feature type="non-terminal residue" evidence="1">
    <location>
        <position position="1"/>
    </location>
</feature>
<proteinExistence type="predicted"/>
<dbReference type="Proteomes" id="UP000196355">
    <property type="component" value="Unassembled WGS sequence"/>
</dbReference>
<feature type="non-terminal residue" evidence="1">
    <location>
        <position position="90"/>
    </location>
</feature>
<reference evidence="2" key="1">
    <citation type="submission" date="2017-02" db="EMBL/GenBank/DDBJ databases">
        <authorList>
            <person name="Tetz G."/>
            <person name="Tetz V."/>
        </authorList>
    </citation>
    <scope>NUCLEOTIDE SEQUENCE [LARGE SCALE GENOMIC DNA]</scope>
    <source>
        <strain evidence="2">VT16-26</strain>
    </source>
</reference>
<protein>
    <submittedName>
        <fullName evidence="1">Magnesium transporter</fullName>
    </submittedName>
</protein>
<dbReference type="AlphaFoldDB" id="A0A202CGZ4"/>
<evidence type="ECO:0000313" key="2">
    <source>
        <dbReference type="Proteomes" id="UP000196355"/>
    </source>
</evidence>
<gene>
    <name evidence="1" type="ORF">B0E34_00560</name>
</gene>
<keyword evidence="2" id="KW-1185">Reference proteome</keyword>